<keyword evidence="8" id="KW-0675">Receptor</keyword>
<dbReference type="PRINTS" id="PR00900">
    <property type="entry name" value="PHEROMONEAR"/>
</dbReference>
<dbReference type="PRINTS" id="PR00899">
    <property type="entry name" value="GPCRSTE3"/>
</dbReference>
<keyword evidence="6" id="KW-0297">G-protein coupled receptor</keyword>
<gene>
    <name evidence="11" type="ORF">HGRIS_003524</name>
</gene>
<keyword evidence="7 10" id="KW-0472">Membrane</keyword>
<feature type="transmembrane region" description="Helical" evidence="10">
    <location>
        <begin position="206"/>
        <end position="228"/>
    </location>
</feature>
<evidence type="ECO:0000256" key="1">
    <source>
        <dbReference type="ARBA" id="ARBA00004141"/>
    </source>
</evidence>
<keyword evidence="5 10" id="KW-1133">Transmembrane helix</keyword>
<name>A0ABR3JG23_9AGAR</name>
<comment type="subcellular location">
    <subcellularLocation>
        <location evidence="1">Membrane</location>
        <topology evidence="1">Multi-pass membrane protein</topology>
    </subcellularLocation>
</comment>
<keyword evidence="9" id="KW-0807">Transducer</keyword>
<evidence type="ECO:0000256" key="8">
    <source>
        <dbReference type="ARBA" id="ARBA00023170"/>
    </source>
</evidence>
<evidence type="ECO:0000256" key="6">
    <source>
        <dbReference type="ARBA" id="ARBA00023040"/>
    </source>
</evidence>
<feature type="transmembrane region" description="Helical" evidence="10">
    <location>
        <begin position="270"/>
        <end position="288"/>
    </location>
</feature>
<dbReference type="EMBL" id="JASNQZ010000007">
    <property type="protein sequence ID" value="KAL0954564.1"/>
    <property type="molecule type" value="Genomic_DNA"/>
</dbReference>
<dbReference type="InterPro" id="IPR001546">
    <property type="entry name" value="GPCR_Pheromne_A_rcpt"/>
</dbReference>
<evidence type="ECO:0000256" key="4">
    <source>
        <dbReference type="ARBA" id="ARBA00022692"/>
    </source>
</evidence>
<evidence type="ECO:0000256" key="5">
    <source>
        <dbReference type="ARBA" id="ARBA00022989"/>
    </source>
</evidence>
<comment type="caution">
    <text evidence="11">The sequence shown here is derived from an EMBL/GenBank/DDBJ whole genome shotgun (WGS) entry which is preliminary data.</text>
</comment>
<sequence>MASAFSICVLVANFLAFILFMIPLPWYLKSWNIGPCVFMIWRGLRSLIDFINGLVWLGSIRIVAPFWCDFSIKLKDGASFALAASALATNRRIYLLLVAPWRFRANGKSRRMIFEDLAIALGVPLVLTLLLFIPQSRRFDIYEDLGCMSAYSSTVVAVILFPLPTLVLGVISLIYGVTNVVYFVQKQKELREILSSKPTTLQPRQYFRLMGLGLVDTIVTVPSSAFVLRSYIKTNMPFDPFILKKVKADYAVVYQIPRSLWASNSVEMQIGTWFNIATAVIFFAVFGTSRESVNRYRQGAAWVAGIFRRKSSMPSLFANYPRFAVIFHPSPNLDMLKARNEESVFVSEHVIDIRGTGETSS</sequence>
<feature type="transmembrane region" description="Helical" evidence="10">
    <location>
        <begin position="47"/>
        <end position="68"/>
    </location>
</feature>
<dbReference type="Pfam" id="PF02076">
    <property type="entry name" value="STE3"/>
    <property type="match status" value="1"/>
</dbReference>
<evidence type="ECO:0008006" key="13">
    <source>
        <dbReference type="Google" id="ProtNLM"/>
    </source>
</evidence>
<feature type="transmembrane region" description="Helical" evidence="10">
    <location>
        <begin position="7"/>
        <end position="27"/>
    </location>
</feature>
<evidence type="ECO:0000256" key="9">
    <source>
        <dbReference type="ARBA" id="ARBA00023224"/>
    </source>
</evidence>
<evidence type="ECO:0000256" key="2">
    <source>
        <dbReference type="ARBA" id="ARBA00011085"/>
    </source>
</evidence>
<organism evidence="11 12">
    <name type="scientific">Hohenbuehelia grisea</name>
    <dbReference type="NCBI Taxonomy" id="104357"/>
    <lineage>
        <taxon>Eukaryota</taxon>
        <taxon>Fungi</taxon>
        <taxon>Dikarya</taxon>
        <taxon>Basidiomycota</taxon>
        <taxon>Agaricomycotina</taxon>
        <taxon>Agaricomycetes</taxon>
        <taxon>Agaricomycetidae</taxon>
        <taxon>Agaricales</taxon>
        <taxon>Pleurotineae</taxon>
        <taxon>Pleurotaceae</taxon>
        <taxon>Hohenbuehelia</taxon>
    </lineage>
</organism>
<dbReference type="CDD" id="cd14966">
    <property type="entry name" value="7tmD_STE3"/>
    <property type="match status" value="1"/>
</dbReference>
<dbReference type="PANTHER" id="PTHR28097:SF1">
    <property type="entry name" value="PHEROMONE A FACTOR RECEPTOR"/>
    <property type="match status" value="1"/>
</dbReference>
<dbReference type="InterPro" id="IPR001499">
    <property type="entry name" value="GPCR_STE3"/>
</dbReference>
<keyword evidence="12" id="KW-1185">Reference proteome</keyword>
<dbReference type="Proteomes" id="UP001556367">
    <property type="component" value="Unassembled WGS sequence"/>
</dbReference>
<evidence type="ECO:0000313" key="12">
    <source>
        <dbReference type="Proteomes" id="UP001556367"/>
    </source>
</evidence>
<feature type="transmembrane region" description="Helical" evidence="10">
    <location>
        <begin position="113"/>
        <end position="133"/>
    </location>
</feature>
<protein>
    <recommendedName>
        <fullName evidence="13">Pheromone receptor</fullName>
    </recommendedName>
</protein>
<proteinExistence type="inferred from homology"/>
<comment type="similarity">
    <text evidence="2">Belongs to the G-protein coupled receptor 4 family.</text>
</comment>
<evidence type="ECO:0000313" key="11">
    <source>
        <dbReference type="EMBL" id="KAL0954564.1"/>
    </source>
</evidence>
<reference evidence="12" key="1">
    <citation type="submission" date="2024-06" db="EMBL/GenBank/DDBJ databases">
        <title>Multi-omics analyses provide insights into the biosynthesis of the anticancer antibiotic pleurotin in Hohenbuehelia grisea.</title>
        <authorList>
            <person name="Weaver J.A."/>
            <person name="Alberti F."/>
        </authorList>
    </citation>
    <scope>NUCLEOTIDE SEQUENCE [LARGE SCALE GENOMIC DNA]</scope>
    <source>
        <strain evidence="12">T-177</strain>
    </source>
</reference>
<accession>A0ABR3JG23</accession>
<evidence type="ECO:0000256" key="7">
    <source>
        <dbReference type="ARBA" id="ARBA00023136"/>
    </source>
</evidence>
<keyword evidence="4 10" id="KW-0812">Transmembrane</keyword>
<dbReference type="PANTHER" id="PTHR28097">
    <property type="entry name" value="PHEROMONE A FACTOR RECEPTOR"/>
    <property type="match status" value="1"/>
</dbReference>
<evidence type="ECO:0000256" key="3">
    <source>
        <dbReference type="ARBA" id="ARBA00022507"/>
    </source>
</evidence>
<keyword evidence="3" id="KW-0589">Pheromone response</keyword>
<evidence type="ECO:0000256" key="10">
    <source>
        <dbReference type="SAM" id="Phobius"/>
    </source>
</evidence>